<dbReference type="AlphaFoldDB" id="A0A3P3RBT1"/>
<sequence>MSLDISVGFLSPPENPADFPGLEGGIRITVDNIVLTRRKNFQSYYDELYNSNGRQHDHDPAEYPGRWLNWNLDALKDAVLRFQQGEFDRYEEVPAKMEDEPGFSTIILSFCDGEHVRIAYQPVSADIGYHIPVKSTIGYSINPDELCHELVGCYQECICYVENAYTDWDYGDLSEEINEIQRWADEHIQELLAVISDDNC</sequence>
<dbReference type="RefSeq" id="WP_124954817.1">
    <property type="nucleotide sequence ID" value="NZ_RRCH01000019.1"/>
</dbReference>
<keyword evidence="2" id="KW-1185">Reference proteome</keyword>
<proteinExistence type="predicted"/>
<dbReference type="EMBL" id="RRCH01000019">
    <property type="protein sequence ID" value="RRJ30784.1"/>
    <property type="molecule type" value="Genomic_DNA"/>
</dbReference>
<reference evidence="1 2" key="1">
    <citation type="submission" date="2018-11" db="EMBL/GenBank/DDBJ databases">
        <title>Taxonoimc description of Halomarina strain SPP-AMP-1.</title>
        <authorList>
            <person name="Pal Y."/>
            <person name="Srinivasana K."/>
            <person name="Verma A."/>
            <person name="Kumar P."/>
        </authorList>
    </citation>
    <scope>NUCLEOTIDE SEQUENCE [LARGE SCALE GENOMIC DNA]</scope>
    <source>
        <strain evidence="1 2">SPP-AMP-1</strain>
    </source>
</reference>
<comment type="caution">
    <text evidence="1">The sequence shown here is derived from an EMBL/GenBank/DDBJ whole genome shotgun (WGS) entry which is preliminary data.</text>
</comment>
<protein>
    <submittedName>
        <fullName evidence="1">Uncharacterized protein</fullName>
    </submittedName>
</protein>
<evidence type="ECO:0000313" key="1">
    <source>
        <dbReference type="EMBL" id="RRJ30784.1"/>
    </source>
</evidence>
<dbReference type="Proteomes" id="UP000282322">
    <property type="component" value="Unassembled WGS sequence"/>
</dbReference>
<gene>
    <name evidence="1" type="ORF">EIK79_09135</name>
</gene>
<evidence type="ECO:0000313" key="2">
    <source>
        <dbReference type="Proteomes" id="UP000282322"/>
    </source>
</evidence>
<accession>A0A3P3RBT1</accession>
<name>A0A3P3RBT1_9EURY</name>
<organism evidence="1 2">
    <name type="scientific">Halocatena pleomorpha</name>
    <dbReference type="NCBI Taxonomy" id="1785090"/>
    <lineage>
        <taxon>Archaea</taxon>
        <taxon>Methanobacteriati</taxon>
        <taxon>Methanobacteriota</taxon>
        <taxon>Stenosarchaea group</taxon>
        <taxon>Halobacteria</taxon>
        <taxon>Halobacteriales</taxon>
        <taxon>Natronomonadaceae</taxon>
        <taxon>Halocatena</taxon>
    </lineage>
</organism>